<feature type="transmembrane region" description="Helical" evidence="5">
    <location>
        <begin position="200"/>
        <end position="218"/>
    </location>
</feature>
<keyword evidence="7" id="KW-1185">Reference proteome</keyword>
<evidence type="ECO:0000256" key="5">
    <source>
        <dbReference type="SAM" id="Phobius"/>
    </source>
</evidence>
<evidence type="ECO:0000256" key="2">
    <source>
        <dbReference type="ARBA" id="ARBA00022692"/>
    </source>
</evidence>
<protein>
    <submittedName>
        <fullName evidence="6">Energy-coupling factor transporter transmembrane protein EcfT</fullName>
    </submittedName>
</protein>
<dbReference type="InterPro" id="IPR003339">
    <property type="entry name" value="ABC/ECF_trnsptr_transmembrane"/>
</dbReference>
<name>A0ABS5R1R3_9LACO</name>
<accession>A0ABS5R1R3</accession>
<feature type="transmembrane region" description="Helical" evidence="5">
    <location>
        <begin position="47"/>
        <end position="68"/>
    </location>
</feature>
<proteinExistence type="predicted"/>
<evidence type="ECO:0000256" key="3">
    <source>
        <dbReference type="ARBA" id="ARBA00022989"/>
    </source>
</evidence>
<feature type="transmembrane region" description="Helical" evidence="5">
    <location>
        <begin position="89"/>
        <end position="110"/>
    </location>
</feature>
<evidence type="ECO:0000256" key="1">
    <source>
        <dbReference type="ARBA" id="ARBA00004141"/>
    </source>
</evidence>
<keyword evidence="4 5" id="KW-0472">Membrane</keyword>
<evidence type="ECO:0000313" key="6">
    <source>
        <dbReference type="EMBL" id="MBS9338112.1"/>
    </source>
</evidence>
<keyword evidence="3 5" id="KW-1133">Transmembrane helix</keyword>
<feature type="transmembrane region" description="Helical" evidence="5">
    <location>
        <begin position="7"/>
        <end position="35"/>
    </location>
</feature>
<comment type="subcellular location">
    <subcellularLocation>
        <location evidence="1">Membrane</location>
        <topology evidence="1">Multi-pass membrane protein</topology>
    </subcellularLocation>
</comment>
<keyword evidence="2 5" id="KW-0812">Transmembrane</keyword>
<comment type="caution">
    <text evidence="6">The sequence shown here is derived from an EMBL/GenBank/DDBJ whole genome shotgun (WGS) entry which is preliminary data.</text>
</comment>
<gene>
    <name evidence="6" type="ORF">G6R29_00475</name>
</gene>
<dbReference type="Pfam" id="PF02361">
    <property type="entry name" value="CbiQ"/>
    <property type="match status" value="1"/>
</dbReference>
<dbReference type="RefSeq" id="WP_213808396.1">
    <property type="nucleotide sequence ID" value="NZ_JAAMFK010000001.1"/>
</dbReference>
<dbReference type="Proteomes" id="UP001519504">
    <property type="component" value="Unassembled WGS sequence"/>
</dbReference>
<organism evidence="6 7">
    <name type="scientific">Fructobacillus broussonetiae</name>
    <dbReference type="NCBI Taxonomy" id="2713173"/>
    <lineage>
        <taxon>Bacteria</taxon>
        <taxon>Bacillati</taxon>
        <taxon>Bacillota</taxon>
        <taxon>Bacilli</taxon>
        <taxon>Lactobacillales</taxon>
        <taxon>Lactobacillaceae</taxon>
        <taxon>Fructobacillus</taxon>
    </lineage>
</organism>
<reference evidence="6 7" key="1">
    <citation type="submission" date="2020-02" db="EMBL/GenBank/DDBJ databases">
        <title>Fructobacillus sp. isolated from paper mulberry of Taiwan.</title>
        <authorList>
            <person name="Lin S.-T."/>
        </authorList>
    </citation>
    <scope>NUCLEOTIDE SEQUENCE [LARGE SCALE GENOMIC DNA]</scope>
    <source>
        <strain evidence="6 7">M2-14</strain>
    </source>
</reference>
<dbReference type="CDD" id="cd16914">
    <property type="entry name" value="EcfT"/>
    <property type="match status" value="1"/>
</dbReference>
<evidence type="ECO:0000313" key="7">
    <source>
        <dbReference type="Proteomes" id="UP001519504"/>
    </source>
</evidence>
<sequence length="221" mass="24827">MNASQRLFLALLISIEIAVTKSVTLNLTLFGMFFILLLCQRIKFKRLGFYIAVSILPTLGTFWSFYLFGIGGAFERMHTGMIMGSRIMLFVFVSAWLTNSVTPSVLLHSLQQNLKLSPTFIYGLLAALNFVPRFKDAFKSIQASANMRGQSLSWYQPTIYFKALIQAINWSETVAMAMTAHGFQEGASRSSFKRYPYKKSGFAVIAAALFATVVLLNFSQY</sequence>
<dbReference type="EMBL" id="JAAMFK010000001">
    <property type="protein sequence ID" value="MBS9338112.1"/>
    <property type="molecule type" value="Genomic_DNA"/>
</dbReference>
<evidence type="ECO:0000256" key="4">
    <source>
        <dbReference type="ARBA" id="ARBA00023136"/>
    </source>
</evidence>